<dbReference type="EMBL" id="JAXCLW010000005">
    <property type="protein sequence ID" value="MDY0884526.1"/>
    <property type="molecule type" value="Genomic_DNA"/>
</dbReference>
<accession>A0ABU5EG07</accession>
<evidence type="ECO:0000313" key="2">
    <source>
        <dbReference type="Proteomes" id="UP001279642"/>
    </source>
</evidence>
<name>A0ABU5EG07_9PROT</name>
<gene>
    <name evidence="1" type="ORF">SMD27_16905</name>
</gene>
<comment type="caution">
    <text evidence="1">The sequence shown here is derived from an EMBL/GenBank/DDBJ whole genome shotgun (WGS) entry which is preliminary data.</text>
</comment>
<sequence>MISEDAVLRHAWQMLRASGTDAQQEATDYARSLAEKGDEAGSELWQRVATAIGRLQQPNAK</sequence>
<protein>
    <submittedName>
        <fullName evidence="1">Uncharacterized protein</fullName>
    </submittedName>
</protein>
<evidence type="ECO:0000313" key="1">
    <source>
        <dbReference type="EMBL" id="MDY0884526.1"/>
    </source>
</evidence>
<keyword evidence="2" id="KW-1185">Reference proteome</keyword>
<dbReference type="RefSeq" id="WP_320509600.1">
    <property type="nucleotide sequence ID" value="NZ_JAXCLW010000005.1"/>
</dbReference>
<reference evidence="1 2" key="1">
    <citation type="journal article" date="2016" name="Antonie Van Leeuwenhoek">
        <title>Dongia soli sp. nov., isolated from soil from Dokdo, Korea.</title>
        <authorList>
            <person name="Kim D.U."/>
            <person name="Lee H."/>
            <person name="Kim H."/>
            <person name="Kim S.G."/>
            <person name="Ka J.O."/>
        </authorList>
    </citation>
    <scope>NUCLEOTIDE SEQUENCE [LARGE SCALE GENOMIC DNA]</scope>
    <source>
        <strain evidence="1 2">D78</strain>
    </source>
</reference>
<organism evidence="1 2">
    <name type="scientific">Dongia soli</name>
    <dbReference type="NCBI Taxonomy" id="600628"/>
    <lineage>
        <taxon>Bacteria</taxon>
        <taxon>Pseudomonadati</taxon>
        <taxon>Pseudomonadota</taxon>
        <taxon>Alphaproteobacteria</taxon>
        <taxon>Rhodospirillales</taxon>
        <taxon>Dongiaceae</taxon>
        <taxon>Dongia</taxon>
    </lineage>
</organism>
<dbReference type="Proteomes" id="UP001279642">
    <property type="component" value="Unassembled WGS sequence"/>
</dbReference>
<proteinExistence type="predicted"/>